<proteinExistence type="inferred from homology"/>
<dbReference type="Gene3D" id="2.60.200.20">
    <property type="match status" value="1"/>
</dbReference>
<keyword evidence="5" id="KW-0418">Kinase</keyword>
<feature type="region of interest" description="Disordered" evidence="11">
    <location>
        <begin position="603"/>
        <end position="686"/>
    </location>
</feature>
<comment type="similarity">
    <text evidence="1">Belongs to the protein kinase superfamily. CAMK Ser/Thr protein kinase family. CHEK2 subfamily.</text>
</comment>
<feature type="active site" description="Proton acceptor" evidence="7">
    <location>
        <position position="299"/>
    </location>
</feature>
<dbReference type="InterPro" id="IPR008271">
    <property type="entry name" value="Ser/Thr_kinase_AS"/>
</dbReference>
<accession>A0A067PWP4</accession>
<evidence type="ECO:0000313" key="15">
    <source>
        <dbReference type="Proteomes" id="UP000027265"/>
    </source>
</evidence>
<keyword evidence="15" id="KW-1185">Reference proteome</keyword>
<evidence type="ECO:0000259" key="12">
    <source>
        <dbReference type="PROSITE" id="PS50006"/>
    </source>
</evidence>
<dbReference type="GO" id="GO:0005524">
    <property type="term" value="F:ATP binding"/>
    <property type="evidence" value="ECO:0007669"/>
    <property type="project" value="UniProtKB-UniRule"/>
</dbReference>
<dbReference type="FunFam" id="1.10.510.10:FF:000571">
    <property type="entry name" value="Maternal embryonic leucine zipper kinase"/>
    <property type="match status" value="1"/>
</dbReference>
<feature type="region of interest" description="Disordered" evidence="11">
    <location>
        <begin position="457"/>
        <end position="550"/>
    </location>
</feature>
<dbReference type="InterPro" id="IPR000253">
    <property type="entry name" value="FHA_dom"/>
</dbReference>
<dbReference type="SUPFAM" id="SSF56112">
    <property type="entry name" value="Protein kinase-like (PK-like)"/>
    <property type="match status" value="1"/>
</dbReference>
<dbReference type="InParanoid" id="A0A067PWP4"/>
<evidence type="ECO:0000256" key="4">
    <source>
        <dbReference type="ARBA" id="ARBA00022741"/>
    </source>
</evidence>
<organism evidence="14 15">
    <name type="scientific">Jaapia argillacea MUCL 33604</name>
    <dbReference type="NCBI Taxonomy" id="933084"/>
    <lineage>
        <taxon>Eukaryota</taxon>
        <taxon>Fungi</taxon>
        <taxon>Dikarya</taxon>
        <taxon>Basidiomycota</taxon>
        <taxon>Agaricomycotina</taxon>
        <taxon>Agaricomycetes</taxon>
        <taxon>Agaricomycetidae</taxon>
        <taxon>Jaapiales</taxon>
        <taxon>Jaapiaceae</taxon>
        <taxon>Jaapia</taxon>
    </lineage>
</organism>
<dbReference type="HOGENOM" id="CLU_000288_63_47_1"/>
<dbReference type="OrthoDB" id="10252171at2759"/>
<feature type="cross-link" description="Glycyl lysine isopeptide (Lys-Gly) (interchain with G-Cter in SUMO2)" evidence="9">
    <location>
        <position position="301"/>
    </location>
</feature>
<feature type="compositionally biased region" description="Basic residues" evidence="11">
    <location>
        <begin position="674"/>
        <end position="686"/>
    </location>
</feature>
<dbReference type="SMART" id="SM00220">
    <property type="entry name" value="S_TKc"/>
    <property type="match status" value="1"/>
</dbReference>
<evidence type="ECO:0000256" key="8">
    <source>
        <dbReference type="PIRSR" id="PIRSR630616-2"/>
    </source>
</evidence>
<dbReference type="InterPro" id="IPR000719">
    <property type="entry name" value="Prot_kinase_dom"/>
</dbReference>
<dbReference type="InterPro" id="IPR008984">
    <property type="entry name" value="SMAD_FHA_dom_sf"/>
</dbReference>
<keyword evidence="6 8" id="KW-0067">ATP-binding</keyword>
<dbReference type="CDD" id="cd05117">
    <property type="entry name" value="STKc_CAMK"/>
    <property type="match status" value="1"/>
</dbReference>
<feature type="compositionally biased region" description="Low complexity" evidence="11">
    <location>
        <begin position="514"/>
        <end position="531"/>
    </location>
</feature>
<dbReference type="PANTHER" id="PTHR24350">
    <property type="entry name" value="SERINE/THREONINE-PROTEIN KINASE IAL-RELATED"/>
    <property type="match status" value="1"/>
</dbReference>
<keyword evidence="4 8" id="KW-0547">Nucleotide-binding</keyword>
<gene>
    <name evidence="14" type="ORF">JAAARDRAFT_37119</name>
</gene>
<feature type="region of interest" description="Disordered" evidence="11">
    <location>
        <begin position="1"/>
        <end position="42"/>
    </location>
</feature>
<evidence type="ECO:0000313" key="14">
    <source>
        <dbReference type="EMBL" id="KDQ55702.1"/>
    </source>
</evidence>
<sequence>MMQPPPPPAPAVQDDTDGQATQSTQQDSQPPIPGTTPDSHLWGYLQPCSPNIRRVDLWKIQPTYRVGRSVGSDVIFPGLKVSNNHCTIHWDGKETKNSVVTVHDHSSNGTFISGNRIGKGQAALLRDGNELAFGTPQPQLNHDEDYRFIFRLTAPGPPLEGFHKHYELGTELGKGSFASVMKAIHRGTGTWYAVKIIDLRKMRNPTDSQGQERSKSSAFTREIMILEGLKHDNICGLKEAFFDKDDKNIHLVLELIEGGDLLDFILKRGGVGEADAQHITYQICDALAYIHARGIAHRDLKPENVLLTTDEPPIVKVADFGLAKAVDSLTMLRTMCGTPSYLAPEVVLQENNSGYDTIVDSWSVGTIVFSMITNTSPFIEDDSADLRTRIITRRVDWPTLNNAGVSPQAVDFIQRLLDTRPDHRMSLDAARHHPWLKQYTDARGIVPPVYPRFDAAQQVHPSSSSNTTTPTSSNPQQPQAGPSSSNGAPSGGAADGDASMIMNGDGPSPIQGMSHLNLNQASSSSQDLSDLPGHFPTPPSGNGLRREGSKLQRRSHVLAEAAENVDVKLPQPSQEMITAADAAMKTPEKAAGVKRKASLTPLSEEEDVAMVGDSPLSDAIINGKKNGKAPSSKIGKSKGKGGKVSTPAQPKGRMTRSSAAHPTPDHEVEEKPTRRSTRTPQKARRA</sequence>
<dbReference type="AlphaFoldDB" id="A0A067PWP4"/>
<feature type="compositionally biased region" description="Basic and acidic residues" evidence="11">
    <location>
        <begin position="663"/>
        <end position="673"/>
    </location>
</feature>
<evidence type="ECO:0000259" key="13">
    <source>
        <dbReference type="PROSITE" id="PS50011"/>
    </source>
</evidence>
<feature type="compositionally biased region" description="Polar residues" evidence="11">
    <location>
        <begin position="18"/>
        <end position="29"/>
    </location>
</feature>
<dbReference type="GO" id="GO:0004674">
    <property type="term" value="F:protein serine/threonine kinase activity"/>
    <property type="evidence" value="ECO:0007669"/>
    <property type="project" value="UniProtKB-KW"/>
</dbReference>
<dbReference type="Proteomes" id="UP000027265">
    <property type="component" value="Unassembled WGS sequence"/>
</dbReference>
<dbReference type="SUPFAM" id="SSF49879">
    <property type="entry name" value="SMAD/FHA domain"/>
    <property type="match status" value="1"/>
</dbReference>
<evidence type="ECO:0000256" key="10">
    <source>
        <dbReference type="PROSITE-ProRule" id="PRU10141"/>
    </source>
</evidence>
<dbReference type="Pfam" id="PF00069">
    <property type="entry name" value="Pkinase"/>
    <property type="match status" value="1"/>
</dbReference>
<dbReference type="InterPro" id="IPR030616">
    <property type="entry name" value="Aur-like"/>
</dbReference>
<evidence type="ECO:0000256" key="5">
    <source>
        <dbReference type="ARBA" id="ARBA00022777"/>
    </source>
</evidence>
<evidence type="ECO:0000256" key="1">
    <source>
        <dbReference type="ARBA" id="ARBA00005575"/>
    </source>
</evidence>
<dbReference type="PROSITE" id="PS00108">
    <property type="entry name" value="PROTEIN_KINASE_ST"/>
    <property type="match status" value="1"/>
</dbReference>
<dbReference type="PROSITE" id="PS50006">
    <property type="entry name" value="FHA_DOMAIN"/>
    <property type="match status" value="1"/>
</dbReference>
<evidence type="ECO:0000256" key="6">
    <source>
        <dbReference type="ARBA" id="ARBA00022840"/>
    </source>
</evidence>
<dbReference type="Pfam" id="PF00498">
    <property type="entry name" value="FHA"/>
    <property type="match status" value="1"/>
</dbReference>
<evidence type="ECO:0000256" key="9">
    <source>
        <dbReference type="PIRSR" id="PIRSR630616-3"/>
    </source>
</evidence>
<feature type="domain" description="Protein kinase" evidence="13">
    <location>
        <begin position="166"/>
        <end position="436"/>
    </location>
</feature>
<keyword evidence="3" id="KW-0808">Transferase</keyword>
<feature type="binding site" evidence="8">
    <location>
        <begin position="303"/>
        <end position="304"/>
    </location>
    <ligand>
        <name>ATP</name>
        <dbReference type="ChEBI" id="CHEBI:30616"/>
    </ligand>
</feature>
<dbReference type="InterPro" id="IPR017441">
    <property type="entry name" value="Protein_kinase_ATP_BS"/>
</dbReference>
<dbReference type="FunCoup" id="A0A067PWP4">
    <property type="interactions" value="513"/>
</dbReference>
<feature type="compositionally biased region" description="Low complexity" evidence="11">
    <location>
        <begin position="461"/>
        <end position="488"/>
    </location>
</feature>
<dbReference type="Gene3D" id="1.10.510.10">
    <property type="entry name" value="Transferase(Phosphotransferase) domain 1"/>
    <property type="match status" value="1"/>
</dbReference>
<dbReference type="SMART" id="SM00240">
    <property type="entry name" value="FHA"/>
    <property type="match status" value="1"/>
</dbReference>
<dbReference type="PROSITE" id="PS00107">
    <property type="entry name" value="PROTEIN_KINASE_ATP"/>
    <property type="match status" value="1"/>
</dbReference>
<evidence type="ECO:0000256" key="2">
    <source>
        <dbReference type="ARBA" id="ARBA00022527"/>
    </source>
</evidence>
<protein>
    <recommendedName>
        <fullName evidence="16">Pkinase-domain-containing protein</fullName>
    </recommendedName>
</protein>
<evidence type="ECO:0000256" key="3">
    <source>
        <dbReference type="ARBA" id="ARBA00022679"/>
    </source>
</evidence>
<reference evidence="15" key="1">
    <citation type="journal article" date="2014" name="Proc. Natl. Acad. Sci. U.S.A.">
        <title>Extensive sampling of basidiomycete genomes demonstrates inadequacy of the white-rot/brown-rot paradigm for wood decay fungi.</title>
        <authorList>
            <person name="Riley R."/>
            <person name="Salamov A.A."/>
            <person name="Brown D.W."/>
            <person name="Nagy L.G."/>
            <person name="Floudas D."/>
            <person name="Held B.W."/>
            <person name="Levasseur A."/>
            <person name="Lombard V."/>
            <person name="Morin E."/>
            <person name="Otillar R."/>
            <person name="Lindquist E.A."/>
            <person name="Sun H."/>
            <person name="LaButti K.M."/>
            <person name="Schmutz J."/>
            <person name="Jabbour D."/>
            <person name="Luo H."/>
            <person name="Baker S.E."/>
            <person name="Pisabarro A.G."/>
            <person name="Walton J.D."/>
            <person name="Blanchette R.A."/>
            <person name="Henrissat B."/>
            <person name="Martin F."/>
            <person name="Cullen D."/>
            <person name="Hibbett D.S."/>
            <person name="Grigoriev I.V."/>
        </authorList>
    </citation>
    <scope>NUCLEOTIDE SEQUENCE [LARGE SCALE GENOMIC DNA]</scope>
    <source>
        <strain evidence="15">MUCL 33604</strain>
    </source>
</reference>
<evidence type="ECO:0008006" key="16">
    <source>
        <dbReference type="Google" id="ProtNLM"/>
    </source>
</evidence>
<dbReference type="EMBL" id="KL197724">
    <property type="protein sequence ID" value="KDQ55702.1"/>
    <property type="molecule type" value="Genomic_DNA"/>
</dbReference>
<evidence type="ECO:0000256" key="11">
    <source>
        <dbReference type="SAM" id="MobiDB-lite"/>
    </source>
</evidence>
<evidence type="ECO:0000256" key="7">
    <source>
        <dbReference type="PIRSR" id="PIRSR630616-1"/>
    </source>
</evidence>
<feature type="compositionally biased region" description="Pro residues" evidence="11">
    <location>
        <begin position="1"/>
        <end position="10"/>
    </location>
</feature>
<feature type="binding site" evidence="8">
    <location>
        <position position="319"/>
    </location>
    <ligand>
        <name>ATP</name>
        <dbReference type="ChEBI" id="CHEBI:30616"/>
    </ligand>
</feature>
<feature type="binding site" evidence="8 10">
    <location>
        <position position="195"/>
    </location>
    <ligand>
        <name>ATP</name>
        <dbReference type="ChEBI" id="CHEBI:30616"/>
    </ligand>
</feature>
<keyword evidence="2" id="KW-0723">Serine/threonine-protein kinase</keyword>
<dbReference type="PROSITE" id="PS50011">
    <property type="entry name" value="PROTEIN_KINASE_DOM"/>
    <property type="match status" value="1"/>
</dbReference>
<dbReference type="InterPro" id="IPR011009">
    <property type="entry name" value="Kinase-like_dom_sf"/>
</dbReference>
<name>A0A067PWP4_9AGAM</name>
<feature type="domain" description="FHA" evidence="12">
    <location>
        <begin position="64"/>
        <end position="117"/>
    </location>
</feature>
<dbReference type="STRING" id="933084.A0A067PWP4"/>